<feature type="domain" description="Pelota N-terminal" evidence="3">
    <location>
        <begin position="52"/>
        <end position="165"/>
    </location>
</feature>
<dbReference type="AlphaFoldDB" id="A0A4U5NAZ7"/>
<dbReference type="GO" id="GO:0070966">
    <property type="term" value="P:nuclear-transcribed mRNA catabolic process, no-go decay"/>
    <property type="evidence" value="ECO:0007669"/>
    <property type="project" value="InterPro"/>
</dbReference>
<dbReference type="GO" id="GO:0070481">
    <property type="term" value="P:nuclear-transcribed mRNA catabolic process, non-stop decay"/>
    <property type="evidence" value="ECO:0007669"/>
    <property type="project" value="InterPro"/>
</dbReference>
<dbReference type="PANTHER" id="PTHR10853">
    <property type="entry name" value="PELOTA"/>
    <property type="match status" value="1"/>
</dbReference>
<dbReference type="InterPro" id="IPR029064">
    <property type="entry name" value="Ribosomal_eL30-like_sf"/>
</dbReference>
<feature type="domain" description="eRF1" evidence="2">
    <location>
        <begin position="177"/>
        <end position="294"/>
    </location>
</feature>
<name>A0A4U5NAZ7_STECR</name>
<dbReference type="Gene3D" id="3.30.420.60">
    <property type="entry name" value="eRF1 domain 2"/>
    <property type="match status" value="1"/>
</dbReference>
<evidence type="ECO:0000313" key="4">
    <source>
        <dbReference type="EMBL" id="TKR80047.1"/>
    </source>
</evidence>
<feature type="chain" id="PRO_5020682291" description="eRF1 domain-containing protein" evidence="1">
    <location>
        <begin position="20"/>
        <end position="377"/>
    </location>
</feature>
<gene>
    <name evidence="4" type="ORF">L596_014181</name>
</gene>
<dbReference type="Gene3D" id="2.30.30.870">
    <property type="entry name" value="Pelota, domain A"/>
    <property type="match status" value="1"/>
</dbReference>
<dbReference type="Pfam" id="PF26356">
    <property type="entry name" value="Pelota_N"/>
    <property type="match status" value="1"/>
</dbReference>
<accession>A0A4U5NAZ7</accession>
<dbReference type="EMBL" id="AZBU02000004">
    <property type="protein sequence ID" value="TKR80047.1"/>
    <property type="molecule type" value="Genomic_DNA"/>
</dbReference>
<dbReference type="InterPro" id="IPR038069">
    <property type="entry name" value="Pelota/DOM34_N"/>
</dbReference>
<evidence type="ECO:0000313" key="5">
    <source>
        <dbReference type="Proteomes" id="UP000298663"/>
    </source>
</evidence>
<keyword evidence="5" id="KW-1185">Reference proteome</keyword>
<sequence length="377" mass="42886">MTRAFAISLACSLSQLLQFQDTLNEPKPVRSLFQQLSNSSGFGVTSCSIMKQFDNENGHRGVVLQCENADDLICMFNVIRSGDILKVESRRRIAASYLVHCEFAIRVTEVVSCDIENVELTIKGEACEASKMFRKGIIQTVNLKPNLKFILEHPFDKLDQKRLDDQLALPSHEHPEVAVLVAGAGHANLCFVSSSYTLWKRTIRQEIPHKRKGFLAIHEFAMERFVNKVVNEVRRSVQWKDVKHFVIAGNPWLRQRILGALRQGNIVDKEDLKKIILVQASGGHRRALDELMEDPTVSFILRNSPCHRDFKVMQKFNEVTNVKPHRAVYGLTHTVFVKDVASTVLVSDALLRRSSSKVRDDILEIMRGSKKEEARHM</sequence>
<dbReference type="GO" id="GO:0005737">
    <property type="term" value="C:cytoplasm"/>
    <property type="evidence" value="ECO:0007669"/>
    <property type="project" value="TreeGrafter"/>
</dbReference>
<dbReference type="SUPFAM" id="SSF55315">
    <property type="entry name" value="L30e-like"/>
    <property type="match status" value="1"/>
</dbReference>
<dbReference type="SUPFAM" id="SSF159065">
    <property type="entry name" value="Dom34/Pelota N-terminal domain-like"/>
    <property type="match status" value="1"/>
</dbReference>
<reference evidence="4 5" key="1">
    <citation type="journal article" date="2015" name="Genome Biol.">
        <title>Comparative genomics of Steinernema reveals deeply conserved gene regulatory networks.</title>
        <authorList>
            <person name="Dillman A.R."/>
            <person name="Macchietto M."/>
            <person name="Porter C.F."/>
            <person name="Rogers A."/>
            <person name="Williams B."/>
            <person name="Antoshechkin I."/>
            <person name="Lee M.M."/>
            <person name="Goodwin Z."/>
            <person name="Lu X."/>
            <person name="Lewis E.E."/>
            <person name="Goodrich-Blair H."/>
            <person name="Stock S.P."/>
            <person name="Adams B.J."/>
            <person name="Sternberg P.W."/>
            <person name="Mortazavi A."/>
        </authorList>
    </citation>
    <scope>NUCLEOTIDE SEQUENCE [LARGE SCALE GENOMIC DNA]</scope>
    <source>
        <strain evidence="4 5">ALL</strain>
    </source>
</reference>
<dbReference type="Pfam" id="PF03464">
    <property type="entry name" value="eRF1_2"/>
    <property type="match status" value="1"/>
</dbReference>
<dbReference type="GO" id="GO:0071025">
    <property type="term" value="P:RNA surveillance"/>
    <property type="evidence" value="ECO:0007669"/>
    <property type="project" value="InterPro"/>
</dbReference>
<proteinExistence type="predicted"/>
<dbReference type="SUPFAM" id="SSF53137">
    <property type="entry name" value="Translational machinery components"/>
    <property type="match status" value="1"/>
</dbReference>
<keyword evidence="1" id="KW-0732">Signal</keyword>
<dbReference type="InterPro" id="IPR005141">
    <property type="entry name" value="eRF1_2"/>
</dbReference>
<dbReference type="STRING" id="34508.A0A4U5NAZ7"/>
<dbReference type="InterPro" id="IPR058547">
    <property type="entry name" value="Pelota_N"/>
</dbReference>
<comment type="caution">
    <text evidence="4">The sequence shown here is derived from an EMBL/GenBank/DDBJ whole genome shotgun (WGS) entry which is preliminary data.</text>
</comment>
<evidence type="ECO:0000259" key="2">
    <source>
        <dbReference type="Pfam" id="PF03464"/>
    </source>
</evidence>
<dbReference type="OrthoDB" id="10249111at2759"/>
<dbReference type="PANTHER" id="PTHR10853:SF0">
    <property type="entry name" value="PROTEIN PELOTA HOMOLOG"/>
    <property type="match status" value="1"/>
</dbReference>
<dbReference type="InterPro" id="IPR042226">
    <property type="entry name" value="eFR1_2_sf"/>
</dbReference>
<protein>
    <recommendedName>
        <fullName evidence="6">eRF1 domain-containing protein</fullName>
    </recommendedName>
</protein>
<feature type="signal peptide" evidence="1">
    <location>
        <begin position="1"/>
        <end position="19"/>
    </location>
</feature>
<organism evidence="4 5">
    <name type="scientific">Steinernema carpocapsae</name>
    <name type="common">Entomopathogenic nematode</name>
    <dbReference type="NCBI Taxonomy" id="34508"/>
    <lineage>
        <taxon>Eukaryota</taxon>
        <taxon>Metazoa</taxon>
        <taxon>Ecdysozoa</taxon>
        <taxon>Nematoda</taxon>
        <taxon>Chromadorea</taxon>
        <taxon>Rhabditida</taxon>
        <taxon>Tylenchina</taxon>
        <taxon>Panagrolaimomorpha</taxon>
        <taxon>Strongyloidoidea</taxon>
        <taxon>Steinernematidae</taxon>
        <taxon>Steinernema</taxon>
    </lineage>
</organism>
<dbReference type="InterPro" id="IPR004405">
    <property type="entry name" value="TF_pelota"/>
</dbReference>
<dbReference type="GO" id="GO:0032790">
    <property type="term" value="P:ribosome disassembly"/>
    <property type="evidence" value="ECO:0007669"/>
    <property type="project" value="TreeGrafter"/>
</dbReference>
<dbReference type="Proteomes" id="UP000298663">
    <property type="component" value="Unassembled WGS sequence"/>
</dbReference>
<evidence type="ECO:0000256" key="1">
    <source>
        <dbReference type="SAM" id="SignalP"/>
    </source>
</evidence>
<evidence type="ECO:0008006" key="6">
    <source>
        <dbReference type="Google" id="ProtNLM"/>
    </source>
</evidence>
<dbReference type="GO" id="GO:0070651">
    <property type="term" value="P:nonfunctional rRNA decay"/>
    <property type="evidence" value="ECO:0007669"/>
    <property type="project" value="TreeGrafter"/>
</dbReference>
<evidence type="ECO:0000259" key="3">
    <source>
        <dbReference type="Pfam" id="PF26356"/>
    </source>
</evidence>
<reference evidence="4 5" key="2">
    <citation type="journal article" date="2019" name="G3 (Bethesda)">
        <title>Hybrid Assembly of the Genome of the Entomopathogenic Nematode Steinernema carpocapsae Identifies the X-Chromosome.</title>
        <authorList>
            <person name="Serra L."/>
            <person name="Macchietto M."/>
            <person name="Macias-Munoz A."/>
            <person name="McGill C.J."/>
            <person name="Rodriguez I.M."/>
            <person name="Rodriguez B."/>
            <person name="Murad R."/>
            <person name="Mortazavi A."/>
        </authorList>
    </citation>
    <scope>NUCLEOTIDE SEQUENCE [LARGE SCALE GENOMIC DNA]</scope>
    <source>
        <strain evidence="4 5">ALL</strain>
    </source>
</reference>